<keyword evidence="7" id="KW-0290">Folate-binding</keyword>
<dbReference type="InterPro" id="IPR051623">
    <property type="entry name" value="FTCD"/>
</dbReference>
<dbReference type="EC" id="2.1.2.5" evidence="3"/>
<dbReference type="Proteomes" id="UP000837803">
    <property type="component" value="Unassembled WGS sequence"/>
</dbReference>
<organism evidence="10 11">
    <name type="scientific">Neolewinella maritima</name>
    <dbReference type="NCBI Taxonomy" id="1383882"/>
    <lineage>
        <taxon>Bacteria</taxon>
        <taxon>Pseudomonadati</taxon>
        <taxon>Bacteroidota</taxon>
        <taxon>Saprospiria</taxon>
        <taxon>Saprospirales</taxon>
        <taxon>Lewinellaceae</taxon>
        <taxon>Neolewinella</taxon>
    </lineage>
</organism>
<dbReference type="InterPro" id="IPR012886">
    <property type="entry name" value="Formiminotransferase_N"/>
</dbReference>
<dbReference type="InterPro" id="IPR037070">
    <property type="entry name" value="Formiminotransferase_C_sf"/>
</dbReference>
<keyword evidence="4" id="KW-0963">Cytoplasm</keyword>
<proteinExistence type="predicted"/>
<evidence type="ECO:0000259" key="8">
    <source>
        <dbReference type="SMART" id="SM01221"/>
    </source>
</evidence>
<evidence type="ECO:0000256" key="1">
    <source>
        <dbReference type="ARBA" id="ARBA00004496"/>
    </source>
</evidence>
<dbReference type="InterPro" id="IPR037064">
    <property type="entry name" value="Formiminotransferase_N_sf"/>
</dbReference>
<evidence type="ECO:0000256" key="4">
    <source>
        <dbReference type="ARBA" id="ARBA00022490"/>
    </source>
</evidence>
<dbReference type="SMART" id="SM01222">
    <property type="entry name" value="FTCD_N"/>
    <property type="match status" value="1"/>
</dbReference>
<dbReference type="RefSeq" id="WP_238751320.1">
    <property type="nucleotide sequence ID" value="NZ_CAKLPZ010000003.1"/>
</dbReference>
<dbReference type="PANTHER" id="PTHR12234">
    <property type="entry name" value="FORMIMINOTRANSFERASE-CYCLODEAMINASE"/>
    <property type="match status" value="1"/>
</dbReference>
<reference evidence="10" key="1">
    <citation type="submission" date="2021-12" db="EMBL/GenBank/DDBJ databases">
        <authorList>
            <person name="Rodrigo-Torres L."/>
            <person name="Arahal R. D."/>
            <person name="Lucena T."/>
        </authorList>
    </citation>
    <scope>NUCLEOTIDE SEQUENCE</scope>
    <source>
        <strain evidence="10">CECT 8419</strain>
    </source>
</reference>
<dbReference type="InterPro" id="IPR004227">
    <property type="entry name" value="Formiminotransferase_cat"/>
</dbReference>
<keyword evidence="11" id="KW-1185">Reference proteome</keyword>
<dbReference type="PANTHER" id="PTHR12234:SF0">
    <property type="entry name" value="FORMIMIDOYLTRANSFERASE-CYCLODEAMINASE"/>
    <property type="match status" value="1"/>
</dbReference>
<dbReference type="GO" id="GO:0030409">
    <property type="term" value="F:glutamate formimidoyltransferase activity"/>
    <property type="evidence" value="ECO:0007669"/>
    <property type="project" value="UniProtKB-EC"/>
</dbReference>
<evidence type="ECO:0000313" key="11">
    <source>
        <dbReference type="Proteomes" id="UP000837803"/>
    </source>
</evidence>
<dbReference type="Gene3D" id="3.30.990.10">
    <property type="entry name" value="Formiminotransferase, N-terminal subdomain"/>
    <property type="match status" value="1"/>
</dbReference>
<name>A0ABM9B3G9_9BACT</name>
<comment type="subcellular location">
    <subcellularLocation>
        <location evidence="1">Cytoplasm</location>
    </subcellularLocation>
</comment>
<evidence type="ECO:0000256" key="6">
    <source>
        <dbReference type="ARBA" id="ARBA00022808"/>
    </source>
</evidence>
<dbReference type="Pfam" id="PF07837">
    <property type="entry name" value="FTCD_N"/>
    <property type="match status" value="1"/>
</dbReference>
<keyword evidence="5 10" id="KW-0808">Transferase</keyword>
<dbReference type="SMART" id="SM01221">
    <property type="entry name" value="FTCD"/>
    <property type="match status" value="1"/>
</dbReference>
<keyword evidence="6" id="KW-0369">Histidine metabolism</keyword>
<feature type="domain" description="Formiminotransferase N-terminal subdomain" evidence="9">
    <location>
        <begin position="5"/>
        <end position="182"/>
    </location>
</feature>
<dbReference type="Pfam" id="PF02971">
    <property type="entry name" value="FTCD"/>
    <property type="match status" value="1"/>
</dbReference>
<protein>
    <recommendedName>
        <fullName evidence="3">glutamate formimidoyltransferase</fullName>
        <ecNumber evidence="3">2.1.2.5</ecNumber>
    </recommendedName>
</protein>
<gene>
    <name evidence="10" type="ORF">LEM8419_02371</name>
</gene>
<evidence type="ECO:0000313" key="10">
    <source>
        <dbReference type="EMBL" id="CAH1001468.1"/>
    </source>
</evidence>
<evidence type="ECO:0000256" key="7">
    <source>
        <dbReference type="ARBA" id="ARBA00022954"/>
    </source>
</evidence>
<dbReference type="SUPFAM" id="SSF55116">
    <property type="entry name" value="Formiminotransferase domain of formiminotransferase-cyclodeaminase"/>
    <property type="match status" value="2"/>
</dbReference>
<comment type="caution">
    <text evidence="10">The sequence shown here is derived from an EMBL/GenBank/DDBJ whole genome shotgun (WGS) entry which is preliminary data.</text>
</comment>
<evidence type="ECO:0000256" key="3">
    <source>
        <dbReference type="ARBA" id="ARBA00012252"/>
    </source>
</evidence>
<sequence length="335" mass="36749">MPPSPLLECVVNVSEGRDPRVLQAIAQVIHATPDCYLLHQDTGHGAHRTVFTFAGTPAAVFMAAEEVYTVADRLIDMRQHRGTHPRSGAVDVCPFIPVSGVTEEEARAGTQVLGRRLAERFDLPVYLYADSALHPTRCNLAAIRRGEYEGLTEKLADPEWQPDFGPARPHPRLGITVLGVRPFLIAWNINLHPTATLAQARQLAGRLRGSGTGGRPGLFPGLRAIGWHIDEYDRCQVSCNVVDPDRTPLAQVYLTATGLARELGTEVTGSELVGLVPASHLRAAARGFCWETDYAQEMDLAVLVLGLNELAPFNWQDRVLEEAVRRAVRTAHPNR</sequence>
<dbReference type="InterPro" id="IPR013802">
    <property type="entry name" value="Formiminotransferase_C"/>
</dbReference>
<dbReference type="NCBIfam" id="TIGR02024">
    <property type="entry name" value="FtcD"/>
    <property type="match status" value="1"/>
</dbReference>
<accession>A0ABM9B3G9</accession>
<evidence type="ECO:0000256" key="2">
    <source>
        <dbReference type="ARBA" id="ARBA00005082"/>
    </source>
</evidence>
<dbReference type="InterPro" id="IPR022384">
    <property type="entry name" value="FormiminoTrfase_cat_dom_sf"/>
</dbReference>
<feature type="domain" description="Formiminotransferase C-terminal subdomain" evidence="8">
    <location>
        <begin position="183"/>
        <end position="323"/>
    </location>
</feature>
<evidence type="ECO:0000256" key="5">
    <source>
        <dbReference type="ARBA" id="ARBA00022679"/>
    </source>
</evidence>
<dbReference type="Gene3D" id="3.30.70.670">
    <property type="entry name" value="Formiminotransferase, C-terminal subdomain"/>
    <property type="match status" value="1"/>
</dbReference>
<comment type="pathway">
    <text evidence="2">Amino-acid degradation; L-histidine degradation into L-glutamate; L-glutamate from N-formimidoyl-L-glutamate (transferase route): step 1/1.</text>
</comment>
<evidence type="ECO:0000259" key="9">
    <source>
        <dbReference type="SMART" id="SM01222"/>
    </source>
</evidence>
<dbReference type="EMBL" id="CAKLPZ010000003">
    <property type="protein sequence ID" value="CAH1001468.1"/>
    <property type="molecule type" value="Genomic_DNA"/>
</dbReference>